<reference evidence="1 2" key="1">
    <citation type="journal article" date="2025" name="Microbiol. Resour. Announc.">
        <title>Draft genome sequences for Neonectria magnoliae and Neonectria punicea, canker pathogens of Liriodendron tulipifera and Acer saccharum in West Virginia.</title>
        <authorList>
            <person name="Petronek H.M."/>
            <person name="Kasson M.T."/>
            <person name="Metheny A.M."/>
            <person name="Stauder C.M."/>
            <person name="Lovett B."/>
            <person name="Lynch S.C."/>
            <person name="Garnas J.R."/>
            <person name="Kasson L.R."/>
            <person name="Stajich J.E."/>
        </authorList>
    </citation>
    <scope>NUCLEOTIDE SEQUENCE [LARGE SCALE GENOMIC DNA]</scope>
    <source>
        <strain evidence="1 2">NRRL 64651</strain>
    </source>
</reference>
<proteinExistence type="predicted"/>
<organism evidence="1 2">
    <name type="scientific">Neonectria magnoliae</name>
    <dbReference type="NCBI Taxonomy" id="2732573"/>
    <lineage>
        <taxon>Eukaryota</taxon>
        <taxon>Fungi</taxon>
        <taxon>Dikarya</taxon>
        <taxon>Ascomycota</taxon>
        <taxon>Pezizomycotina</taxon>
        <taxon>Sordariomycetes</taxon>
        <taxon>Hypocreomycetidae</taxon>
        <taxon>Hypocreales</taxon>
        <taxon>Nectriaceae</taxon>
        <taxon>Neonectria</taxon>
    </lineage>
</organism>
<keyword evidence="2" id="KW-1185">Reference proteome</keyword>
<evidence type="ECO:0000313" key="2">
    <source>
        <dbReference type="Proteomes" id="UP001498421"/>
    </source>
</evidence>
<dbReference type="EMBL" id="JAZAVK010000071">
    <property type="protein sequence ID" value="KAK7426096.1"/>
    <property type="molecule type" value="Genomic_DNA"/>
</dbReference>
<comment type="caution">
    <text evidence="1">The sequence shown here is derived from an EMBL/GenBank/DDBJ whole genome shotgun (WGS) entry which is preliminary data.</text>
</comment>
<evidence type="ECO:0000313" key="1">
    <source>
        <dbReference type="EMBL" id="KAK7426096.1"/>
    </source>
</evidence>
<gene>
    <name evidence="1" type="ORF">QQZ08_007406</name>
</gene>
<sequence>MDQLGELGCLIETATEYAWTGERFKFFFKNGTAGSAVLESMESISFIAQTPTDDDYPYFCVSVADKYTDGYQRDSDWVSLVLTGPDLPKEVVESLLTSENFPHDYPELRYLDFIFLPAVLLRWQVEQITTKLNSIKAKIMKQDSVLLSSTINDAKDIRNNLFDMRRNHLMLHRRWTFARELADNLVRCFDKIERRNCSETNVVKYSATLREMVQAQSDILKTLLHDLDATVPRIEAQQTTVSSSM</sequence>
<protein>
    <submittedName>
        <fullName evidence="1">Uncharacterized protein</fullName>
    </submittedName>
</protein>
<name>A0ABR1HYG1_9HYPO</name>
<dbReference type="Proteomes" id="UP001498421">
    <property type="component" value="Unassembled WGS sequence"/>
</dbReference>
<accession>A0ABR1HYG1</accession>